<dbReference type="InterPro" id="IPR019734">
    <property type="entry name" value="TPR_rpt"/>
</dbReference>
<dbReference type="Pfam" id="PF14559">
    <property type="entry name" value="TPR_19"/>
    <property type="match status" value="1"/>
</dbReference>
<keyword evidence="1" id="KW-0677">Repeat</keyword>
<evidence type="ECO:0000256" key="2">
    <source>
        <dbReference type="ARBA" id="ARBA00022803"/>
    </source>
</evidence>
<feature type="signal peptide" evidence="5">
    <location>
        <begin position="1"/>
        <end position="26"/>
    </location>
</feature>
<organism evidence="6 7">
    <name type="scientific">Candidatus Sulfomarinibacter kjeldsenii</name>
    <dbReference type="NCBI Taxonomy" id="2885994"/>
    <lineage>
        <taxon>Bacteria</taxon>
        <taxon>Pseudomonadati</taxon>
        <taxon>Acidobacteriota</taxon>
        <taxon>Thermoanaerobaculia</taxon>
        <taxon>Thermoanaerobaculales</taxon>
        <taxon>Candidatus Sulfomarinibacteraceae</taxon>
        <taxon>Candidatus Sulfomarinibacter</taxon>
    </lineage>
</organism>
<evidence type="ECO:0000256" key="3">
    <source>
        <dbReference type="PROSITE-ProRule" id="PRU00339"/>
    </source>
</evidence>
<dbReference type="InterPro" id="IPR050498">
    <property type="entry name" value="Ycf3"/>
</dbReference>
<name>A0A8J7C3I4_9BACT</name>
<dbReference type="AlphaFoldDB" id="A0A8J7C3I4"/>
<dbReference type="PANTHER" id="PTHR44858:SF1">
    <property type="entry name" value="UDP-N-ACETYLGLUCOSAMINE--PEPTIDE N-ACETYLGLUCOSAMINYLTRANSFERASE SPINDLY-RELATED"/>
    <property type="match status" value="1"/>
</dbReference>
<protein>
    <submittedName>
        <fullName evidence="6">Tetratricopeptide repeat protein</fullName>
    </submittedName>
</protein>
<gene>
    <name evidence="6" type="ORF">IFJ97_05965</name>
</gene>
<feature type="region of interest" description="Disordered" evidence="4">
    <location>
        <begin position="26"/>
        <end position="45"/>
    </location>
</feature>
<comment type="caution">
    <text evidence="6">The sequence shown here is derived from an EMBL/GenBank/DDBJ whole genome shotgun (WGS) entry which is preliminary data.</text>
</comment>
<dbReference type="Proteomes" id="UP000598633">
    <property type="component" value="Unassembled WGS sequence"/>
</dbReference>
<keyword evidence="5" id="KW-0732">Signal</keyword>
<reference evidence="6 7" key="1">
    <citation type="submission" date="2020-08" db="EMBL/GenBank/DDBJ databases">
        <title>Acidobacteriota in marine sediments use diverse sulfur dissimilation pathways.</title>
        <authorList>
            <person name="Wasmund K."/>
        </authorList>
    </citation>
    <scope>NUCLEOTIDE SEQUENCE [LARGE SCALE GENOMIC DNA]</scope>
    <source>
        <strain evidence="6">MAG AM3-A</strain>
    </source>
</reference>
<evidence type="ECO:0000256" key="5">
    <source>
        <dbReference type="SAM" id="SignalP"/>
    </source>
</evidence>
<dbReference type="InterPro" id="IPR011990">
    <property type="entry name" value="TPR-like_helical_dom_sf"/>
</dbReference>
<dbReference type="PROSITE" id="PS50005">
    <property type="entry name" value="TPR"/>
    <property type="match status" value="2"/>
</dbReference>
<evidence type="ECO:0000256" key="4">
    <source>
        <dbReference type="SAM" id="MobiDB-lite"/>
    </source>
</evidence>
<evidence type="ECO:0000256" key="1">
    <source>
        <dbReference type="ARBA" id="ARBA00022737"/>
    </source>
</evidence>
<dbReference type="EMBL" id="JACXWA010000101">
    <property type="protein sequence ID" value="MBD3870890.1"/>
    <property type="molecule type" value="Genomic_DNA"/>
</dbReference>
<evidence type="ECO:0000313" key="6">
    <source>
        <dbReference type="EMBL" id="MBD3870890.1"/>
    </source>
</evidence>
<feature type="repeat" description="TPR" evidence="3">
    <location>
        <begin position="49"/>
        <end position="82"/>
    </location>
</feature>
<feature type="repeat" description="TPR" evidence="3">
    <location>
        <begin position="83"/>
        <end position="116"/>
    </location>
</feature>
<dbReference type="SMART" id="SM00028">
    <property type="entry name" value="TPR"/>
    <property type="match status" value="6"/>
</dbReference>
<feature type="chain" id="PRO_5035241371" evidence="5">
    <location>
        <begin position="27"/>
        <end position="267"/>
    </location>
</feature>
<evidence type="ECO:0000313" key="7">
    <source>
        <dbReference type="Proteomes" id="UP000598633"/>
    </source>
</evidence>
<dbReference type="PANTHER" id="PTHR44858">
    <property type="entry name" value="TETRATRICOPEPTIDE REPEAT PROTEIN 6"/>
    <property type="match status" value="1"/>
</dbReference>
<dbReference type="SUPFAM" id="SSF48452">
    <property type="entry name" value="TPR-like"/>
    <property type="match status" value="1"/>
</dbReference>
<dbReference type="Pfam" id="PF13432">
    <property type="entry name" value="TPR_16"/>
    <property type="match status" value="2"/>
</dbReference>
<accession>A0A8J7C3I4</accession>
<keyword evidence="2 3" id="KW-0802">TPR repeat</keyword>
<proteinExistence type="predicted"/>
<dbReference type="Gene3D" id="1.25.40.10">
    <property type="entry name" value="Tetratricopeptide repeat domain"/>
    <property type="match status" value="2"/>
</dbReference>
<sequence length="267" mass="29138">MKRLIAAAVCISIALGGVLTCSSASAEQPPAAPNKKKSKKQPTTDPLYSLSLMRQGVVYMQQGRYDEALERFIEADRLAPGNATNANMIGLCHLRKGELDKAFAYFDTALNLVPLFADARNNRGTTYLAMGQYHLAEVDFMAVLGDATYPHAKQVHYNLGLTYLERGQLGAAEDSFRRSIILPNPVFDGYLKLATLAQRQGELERAIVLLDEARLTFPEATEVSFELGKVLTLLGRDDEARPYLEQVIADEPSSDAAASARALLGVS</sequence>